<evidence type="ECO:0000256" key="1">
    <source>
        <dbReference type="SAM" id="MobiDB-lite"/>
    </source>
</evidence>
<proteinExistence type="predicted"/>
<comment type="caution">
    <text evidence="2">The sequence shown here is derived from an EMBL/GenBank/DDBJ whole genome shotgun (WGS) entry which is preliminary data.</text>
</comment>
<accession>A0A7X9DK46</accession>
<organism evidence="2 3">
    <name type="scientific">candidate division WWE3 bacterium</name>
    <dbReference type="NCBI Taxonomy" id="2053526"/>
    <lineage>
        <taxon>Bacteria</taxon>
        <taxon>Katanobacteria</taxon>
    </lineage>
</organism>
<name>A0A7X9DK46_UNCKA</name>
<dbReference type="AlphaFoldDB" id="A0A7X9DK46"/>
<protein>
    <submittedName>
        <fullName evidence="2">Uncharacterized protein</fullName>
    </submittedName>
</protein>
<reference evidence="2 3" key="1">
    <citation type="journal article" date="2020" name="Biotechnol. Biofuels">
        <title>New insights from the biogas microbiome by comprehensive genome-resolved metagenomics of nearly 1600 species originating from multiple anaerobic digesters.</title>
        <authorList>
            <person name="Campanaro S."/>
            <person name="Treu L."/>
            <person name="Rodriguez-R L.M."/>
            <person name="Kovalovszki A."/>
            <person name="Ziels R.M."/>
            <person name="Maus I."/>
            <person name="Zhu X."/>
            <person name="Kougias P.G."/>
            <person name="Basile A."/>
            <person name="Luo G."/>
            <person name="Schluter A."/>
            <person name="Konstantinidis K.T."/>
            <person name="Angelidaki I."/>
        </authorList>
    </citation>
    <scope>NUCLEOTIDE SEQUENCE [LARGE SCALE GENOMIC DNA]</scope>
    <source>
        <strain evidence="2">AS27yjCOA_165</strain>
    </source>
</reference>
<evidence type="ECO:0000313" key="2">
    <source>
        <dbReference type="EMBL" id="NMB69597.1"/>
    </source>
</evidence>
<dbReference type="Proteomes" id="UP000526033">
    <property type="component" value="Unassembled WGS sequence"/>
</dbReference>
<gene>
    <name evidence="2" type="ORF">GYA27_00115</name>
</gene>
<feature type="region of interest" description="Disordered" evidence="1">
    <location>
        <begin position="208"/>
        <end position="239"/>
    </location>
</feature>
<evidence type="ECO:0000313" key="3">
    <source>
        <dbReference type="Proteomes" id="UP000526033"/>
    </source>
</evidence>
<dbReference type="EMBL" id="JAAZNL010000002">
    <property type="protein sequence ID" value="NMB69597.1"/>
    <property type="molecule type" value="Genomic_DNA"/>
</dbReference>
<sequence length="239" mass="27065">MVTNFIENPPILENAQKYDQAAQKALENIESKREVQKKGNDYYIEGTKSIKDRRVLLTETLQLAAEISTALEPIVPEPSVLQEIWSQFAVDLGIEDLTRNKAQQTEKGDKQDIADYIELVDAATLISQLNDPEKIKNVDIATYTRMTKALNTYTIKSIKALFTAVGHAPDQKDKELYEIGLGIEDLVARATAIDMLSGYAEDHKDKKYEELSRKSHQPIVDLEPYFTGQDKNPNPWPLR</sequence>